<gene>
    <name evidence="1" type="ORF">SAMN04488002_0377</name>
</gene>
<dbReference type="EMBL" id="FOYO01000001">
    <property type="protein sequence ID" value="SFR33778.1"/>
    <property type="molecule type" value="Genomic_DNA"/>
</dbReference>
<evidence type="ECO:0000313" key="1">
    <source>
        <dbReference type="EMBL" id="SFR33778.1"/>
    </source>
</evidence>
<dbReference type="SUPFAM" id="SSF52540">
    <property type="entry name" value="P-loop containing nucleoside triphosphate hydrolases"/>
    <property type="match status" value="1"/>
</dbReference>
<proteinExistence type="predicted"/>
<protein>
    <submittedName>
        <fullName evidence="1">Chromosome partitioning ATPase, Mrp family, contains Fe-S cluster</fullName>
    </submittedName>
</protein>
<dbReference type="AlphaFoldDB" id="A0A1I6FV40"/>
<name>A0A1I6FV40_9RHOB</name>
<accession>A0A1I6FV40</accession>
<sequence>MRKHLKQMDDIRLRILADMVQRNKHGAFVVSFCGAVRRAGTTSITIGVARSFSRATPGKKVLILPFAREGKSVAEMAPNLFGKAAPEAKPANRPTEEGDGEAVVAAKTGPLDDIIHGPDGLDLLPVTGPFEVRRLCEEDPDFWNAVNETYFAVLIDTGLLGSEAMLLASRHVDLNLLVVDGKKMRTAELERLHQRFTAAKIEPDGVILNRRKEYLPRLLRASIE</sequence>
<dbReference type="Proteomes" id="UP000199658">
    <property type="component" value="Unassembled WGS sequence"/>
</dbReference>
<reference evidence="2" key="1">
    <citation type="submission" date="2016-10" db="EMBL/GenBank/DDBJ databases">
        <authorList>
            <person name="Varghese N."/>
            <person name="Submissions S."/>
        </authorList>
    </citation>
    <scope>NUCLEOTIDE SEQUENCE [LARGE SCALE GENOMIC DNA]</scope>
    <source>
        <strain evidence="2">DSM 26921</strain>
    </source>
</reference>
<organism evidence="1 2">
    <name type="scientific">Litoreibacter janthinus</name>
    <dbReference type="NCBI Taxonomy" id="670154"/>
    <lineage>
        <taxon>Bacteria</taxon>
        <taxon>Pseudomonadati</taxon>
        <taxon>Pseudomonadota</taxon>
        <taxon>Alphaproteobacteria</taxon>
        <taxon>Rhodobacterales</taxon>
        <taxon>Roseobacteraceae</taxon>
        <taxon>Litoreibacter</taxon>
    </lineage>
</organism>
<dbReference type="Gene3D" id="3.40.50.300">
    <property type="entry name" value="P-loop containing nucleotide triphosphate hydrolases"/>
    <property type="match status" value="1"/>
</dbReference>
<evidence type="ECO:0000313" key="2">
    <source>
        <dbReference type="Proteomes" id="UP000199658"/>
    </source>
</evidence>
<dbReference type="STRING" id="670154.SAMN04488002_0377"/>
<dbReference type="InterPro" id="IPR027417">
    <property type="entry name" value="P-loop_NTPase"/>
</dbReference>
<keyword evidence="2" id="KW-1185">Reference proteome</keyword>